<accession>A0A6J6P1Q5</accession>
<proteinExistence type="predicted"/>
<evidence type="ECO:0000259" key="1">
    <source>
        <dbReference type="PROSITE" id="PS51782"/>
    </source>
</evidence>
<dbReference type="EMBL" id="CAEZUJ010000043">
    <property type="protein sequence ID" value="CAB4603918.1"/>
    <property type="molecule type" value="Genomic_DNA"/>
</dbReference>
<evidence type="ECO:0000313" key="5">
    <source>
        <dbReference type="EMBL" id="CAB5038804.1"/>
    </source>
</evidence>
<dbReference type="InterPro" id="IPR036779">
    <property type="entry name" value="LysM_dom_sf"/>
</dbReference>
<evidence type="ECO:0000313" key="4">
    <source>
        <dbReference type="EMBL" id="CAB4782335.1"/>
    </source>
</evidence>
<dbReference type="Gene3D" id="3.10.350.10">
    <property type="entry name" value="LysM domain"/>
    <property type="match status" value="1"/>
</dbReference>
<evidence type="ECO:0000313" key="2">
    <source>
        <dbReference type="EMBL" id="CAB4603918.1"/>
    </source>
</evidence>
<dbReference type="Pfam" id="PF01476">
    <property type="entry name" value="LysM"/>
    <property type="match status" value="1"/>
</dbReference>
<dbReference type="SUPFAM" id="SSF54106">
    <property type="entry name" value="LysM domain"/>
    <property type="match status" value="1"/>
</dbReference>
<evidence type="ECO:0000313" key="3">
    <source>
        <dbReference type="EMBL" id="CAB4690523.1"/>
    </source>
</evidence>
<dbReference type="EMBL" id="CAFBPY010000120">
    <property type="protein sequence ID" value="CAB5038804.1"/>
    <property type="molecule type" value="Genomic_DNA"/>
</dbReference>
<name>A0A6J6P1Q5_9ZZZZ</name>
<protein>
    <submittedName>
        <fullName evidence="3">Unannotated protein</fullName>
    </submittedName>
</protein>
<dbReference type="EMBL" id="CAEZXH010000080">
    <property type="protein sequence ID" value="CAB4690523.1"/>
    <property type="molecule type" value="Genomic_DNA"/>
</dbReference>
<dbReference type="CDD" id="cd00118">
    <property type="entry name" value="LysM"/>
    <property type="match status" value="1"/>
</dbReference>
<dbReference type="PROSITE" id="PS51782">
    <property type="entry name" value="LYSM"/>
    <property type="match status" value="1"/>
</dbReference>
<feature type="domain" description="LysM" evidence="1">
    <location>
        <begin position="56"/>
        <end position="105"/>
    </location>
</feature>
<dbReference type="InterPro" id="IPR018392">
    <property type="entry name" value="LysM"/>
</dbReference>
<organism evidence="3">
    <name type="scientific">freshwater metagenome</name>
    <dbReference type="NCBI Taxonomy" id="449393"/>
    <lineage>
        <taxon>unclassified sequences</taxon>
        <taxon>metagenomes</taxon>
        <taxon>ecological metagenomes</taxon>
    </lineage>
</organism>
<dbReference type="AlphaFoldDB" id="A0A6J6P1Q5"/>
<gene>
    <name evidence="2" type="ORF">UFOPK1811_01006</name>
    <name evidence="3" type="ORF">UFOPK2360_01119</name>
    <name evidence="4" type="ORF">UFOPK2922_01138</name>
    <name evidence="5" type="ORF">UFOPK4209_00789</name>
</gene>
<dbReference type="EMBL" id="CAEZZS010000060">
    <property type="protein sequence ID" value="CAB4782335.1"/>
    <property type="molecule type" value="Genomic_DNA"/>
</dbReference>
<sequence>MANSPATLTLTNRGRTVLMVSALIVATSSFAATFSAFTGAAASTTSAASSISVAAEEIIVQPGESYWSIAREIAPGVSTQDVIDQIHQLNPFEGATLQAGTKILVPLIK</sequence>
<reference evidence="3" key="1">
    <citation type="submission" date="2020-05" db="EMBL/GenBank/DDBJ databases">
        <authorList>
            <person name="Chiriac C."/>
            <person name="Salcher M."/>
            <person name="Ghai R."/>
            <person name="Kavagutti S V."/>
        </authorList>
    </citation>
    <scope>NUCLEOTIDE SEQUENCE</scope>
</reference>